<dbReference type="InterPro" id="IPR033138">
    <property type="entry name" value="Cu_oxidase_CS"/>
</dbReference>
<feature type="chain" id="PRO_5022763750" evidence="7">
    <location>
        <begin position="23"/>
        <end position="530"/>
    </location>
</feature>
<evidence type="ECO:0000259" key="10">
    <source>
        <dbReference type="Pfam" id="PF07732"/>
    </source>
</evidence>
<keyword evidence="6" id="KW-0325">Glycoprotein</keyword>
<dbReference type="InterPro" id="IPR011706">
    <property type="entry name" value="Cu-oxidase_C"/>
</dbReference>
<dbReference type="InterPro" id="IPR011707">
    <property type="entry name" value="Cu-oxidase-like_N"/>
</dbReference>
<evidence type="ECO:0000313" key="11">
    <source>
        <dbReference type="EMBL" id="TFK25251.1"/>
    </source>
</evidence>
<dbReference type="Pfam" id="PF07731">
    <property type="entry name" value="Cu-oxidase_2"/>
    <property type="match status" value="1"/>
</dbReference>
<dbReference type="InterPro" id="IPR001117">
    <property type="entry name" value="Cu-oxidase_2nd"/>
</dbReference>
<dbReference type="PANTHER" id="PTHR11709">
    <property type="entry name" value="MULTI-COPPER OXIDASE"/>
    <property type="match status" value="1"/>
</dbReference>
<sequence length="530" mass="58354">MVVFTPAFKLLSLFAFFTPALSADVYYNFDIVNANIAPDGFTRAAVLVNGVFPGTLIQATRNDVLHITVNNLLTNPNMRRSTSIHWHGLFQGRTASEDGAAMVTQCPIAPGHSYTYDIPLNGQSGTHWYHSHLSSQYVDGLRGAIVIYDPTDPHLALYDDDNANTVIQLGDWYHLAAPGIQDNYLTNTHDEPVPDSGTINGVGRYDGGPAVPWTRINVVAGRKYRLRIINISAYGSFEFSIENHQLTIIEADGVNHQPRTVDGFHIYAGQRYSAVLHANKAVRNYWIRAPMEVKNDSDNDNLDDELIYGVLHYDGAPSANPTTRADRDPDNVLNEYQLVPLENPGPPGGSGPADRVINLSYDRTTSGGVTQWRFNNKAYHSPNIPTLLKILSGATVDSDFTASEHTITINHNDIVELHLSGSANGHDHPFHLHGHAFDVIKGSSGPANYVNPPRRDVFAIRGGTGIIRFRADNPGPWFLHCHIDWHLEAGLAVVFAEAPADQRTGPQAQIIKSEWLDLCPIYDALPPALQ</sequence>
<evidence type="ECO:0000256" key="7">
    <source>
        <dbReference type="SAM" id="SignalP"/>
    </source>
</evidence>
<reference evidence="11 12" key="1">
    <citation type="journal article" date="2019" name="Nat. Ecol. Evol.">
        <title>Megaphylogeny resolves global patterns of mushroom evolution.</title>
        <authorList>
            <person name="Varga T."/>
            <person name="Krizsan K."/>
            <person name="Foldi C."/>
            <person name="Dima B."/>
            <person name="Sanchez-Garcia M."/>
            <person name="Sanchez-Ramirez S."/>
            <person name="Szollosi G.J."/>
            <person name="Szarkandi J.G."/>
            <person name="Papp V."/>
            <person name="Albert L."/>
            <person name="Andreopoulos W."/>
            <person name="Angelini C."/>
            <person name="Antonin V."/>
            <person name="Barry K.W."/>
            <person name="Bougher N.L."/>
            <person name="Buchanan P."/>
            <person name="Buyck B."/>
            <person name="Bense V."/>
            <person name="Catcheside P."/>
            <person name="Chovatia M."/>
            <person name="Cooper J."/>
            <person name="Damon W."/>
            <person name="Desjardin D."/>
            <person name="Finy P."/>
            <person name="Geml J."/>
            <person name="Haridas S."/>
            <person name="Hughes K."/>
            <person name="Justo A."/>
            <person name="Karasinski D."/>
            <person name="Kautmanova I."/>
            <person name="Kiss B."/>
            <person name="Kocsube S."/>
            <person name="Kotiranta H."/>
            <person name="LaButti K.M."/>
            <person name="Lechner B.E."/>
            <person name="Liimatainen K."/>
            <person name="Lipzen A."/>
            <person name="Lukacs Z."/>
            <person name="Mihaltcheva S."/>
            <person name="Morgado L.N."/>
            <person name="Niskanen T."/>
            <person name="Noordeloos M.E."/>
            <person name="Ohm R.A."/>
            <person name="Ortiz-Santana B."/>
            <person name="Ovrebo C."/>
            <person name="Racz N."/>
            <person name="Riley R."/>
            <person name="Savchenko A."/>
            <person name="Shiryaev A."/>
            <person name="Soop K."/>
            <person name="Spirin V."/>
            <person name="Szebenyi C."/>
            <person name="Tomsovsky M."/>
            <person name="Tulloss R.E."/>
            <person name="Uehling J."/>
            <person name="Grigoriev I.V."/>
            <person name="Vagvolgyi C."/>
            <person name="Papp T."/>
            <person name="Martin F.M."/>
            <person name="Miettinen O."/>
            <person name="Hibbett D.S."/>
            <person name="Nagy L.G."/>
        </authorList>
    </citation>
    <scope>NUCLEOTIDE SEQUENCE [LARGE SCALE GENOMIC DNA]</scope>
    <source>
        <strain evidence="11 12">CBS 121175</strain>
    </source>
</reference>
<dbReference type="FunFam" id="2.60.40.420:FF:000045">
    <property type="entry name" value="Laccase 2"/>
    <property type="match status" value="1"/>
</dbReference>
<comment type="similarity">
    <text evidence="1">Belongs to the multicopper oxidase family.</text>
</comment>
<feature type="signal peptide" evidence="7">
    <location>
        <begin position="1"/>
        <end position="22"/>
    </location>
</feature>
<evidence type="ECO:0000256" key="5">
    <source>
        <dbReference type="ARBA" id="ARBA00023157"/>
    </source>
</evidence>
<dbReference type="AlphaFoldDB" id="A0A5C3KX46"/>
<dbReference type="GO" id="GO:0005507">
    <property type="term" value="F:copper ion binding"/>
    <property type="evidence" value="ECO:0007669"/>
    <property type="project" value="InterPro"/>
</dbReference>
<feature type="domain" description="Plastocyanin-like" evidence="8">
    <location>
        <begin position="164"/>
        <end position="316"/>
    </location>
</feature>
<dbReference type="PANTHER" id="PTHR11709:SF511">
    <property type="entry name" value="LACCASE"/>
    <property type="match status" value="1"/>
</dbReference>
<keyword evidence="5" id="KW-1015">Disulfide bond</keyword>
<dbReference type="InterPro" id="IPR002355">
    <property type="entry name" value="Cu_oxidase_Cu_BS"/>
</dbReference>
<dbReference type="Pfam" id="PF07732">
    <property type="entry name" value="Cu-oxidase_3"/>
    <property type="match status" value="1"/>
</dbReference>
<dbReference type="STRING" id="230819.A0A5C3KX46"/>
<gene>
    <name evidence="11" type="ORF">FA15DRAFT_755908</name>
</gene>
<dbReference type="InterPro" id="IPR045087">
    <property type="entry name" value="Cu-oxidase_fam"/>
</dbReference>
<keyword evidence="2" id="KW-0479">Metal-binding</keyword>
<name>A0A5C3KX46_COPMA</name>
<accession>A0A5C3KX46</accession>
<evidence type="ECO:0000259" key="9">
    <source>
        <dbReference type="Pfam" id="PF07731"/>
    </source>
</evidence>
<dbReference type="OrthoDB" id="2121828at2759"/>
<keyword evidence="4" id="KW-0186">Copper</keyword>
<dbReference type="InterPro" id="IPR008972">
    <property type="entry name" value="Cupredoxin"/>
</dbReference>
<dbReference type="Pfam" id="PF00394">
    <property type="entry name" value="Cu-oxidase"/>
    <property type="match status" value="1"/>
</dbReference>
<evidence type="ECO:0000256" key="2">
    <source>
        <dbReference type="ARBA" id="ARBA00022723"/>
    </source>
</evidence>
<evidence type="ECO:0000256" key="4">
    <source>
        <dbReference type="ARBA" id="ARBA00023008"/>
    </source>
</evidence>
<evidence type="ECO:0000256" key="1">
    <source>
        <dbReference type="ARBA" id="ARBA00010609"/>
    </source>
</evidence>
<proteinExistence type="inferred from homology"/>
<evidence type="ECO:0000256" key="6">
    <source>
        <dbReference type="ARBA" id="ARBA00023180"/>
    </source>
</evidence>
<dbReference type="SUPFAM" id="SSF49503">
    <property type="entry name" value="Cupredoxins"/>
    <property type="match status" value="3"/>
</dbReference>
<dbReference type="Gene3D" id="2.60.40.420">
    <property type="entry name" value="Cupredoxins - blue copper proteins"/>
    <property type="match status" value="3"/>
</dbReference>
<evidence type="ECO:0000259" key="8">
    <source>
        <dbReference type="Pfam" id="PF00394"/>
    </source>
</evidence>
<keyword evidence="3" id="KW-0560">Oxidoreductase</keyword>
<dbReference type="Proteomes" id="UP000307440">
    <property type="component" value="Unassembled WGS sequence"/>
</dbReference>
<dbReference type="EMBL" id="ML210188">
    <property type="protein sequence ID" value="TFK25251.1"/>
    <property type="molecule type" value="Genomic_DNA"/>
</dbReference>
<organism evidence="11 12">
    <name type="scientific">Coprinopsis marcescibilis</name>
    <name type="common">Agaric fungus</name>
    <name type="synonym">Psathyrella marcescibilis</name>
    <dbReference type="NCBI Taxonomy" id="230819"/>
    <lineage>
        <taxon>Eukaryota</taxon>
        <taxon>Fungi</taxon>
        <taxon>Dikarya</taxon>
        <taxon>Basidiomycota</taxon>
        <taxon>Agaricomycotina</taxon>
        <taxon>Agaricomycetes</taxon>
        <taxon>Agaricomycetidae</taxon>
        <taxon>Agaricales</taxon>
        <taxon>Agaricineae</taxon>
        <taxon>Psathyrellaceae</taxon>
        <taxon>Coprinopsis</taxon>
    </lineage>
</organism>
<feature type="domain" description="Plastocyanin-like" evidence="10">
    <location>
        <begin position="33"/>
        <end position="151"/>
    </location>
</feature>
<dbReference type="CDD" id="cd13903">
    <property type="entry name" value="CuRO_3_Tv-LCC_like"/>
    <property type="match status" value="1"/>
</dbReference>
<feature type="domain" description="Plastocyanin-like" evidence="9">
    <location>
        <begin position="380"/>
        <end position="500"/>
    </location>
</feature>
<dbReference type="GO" id="GO:0016491">
    <property type="term" value="F:oxidoreductase activity"/>
    <property type="evidence" value="ECO:0007669"/>
    <property type="project" value="UniProtKB-KW"/>
</dbReference>
<evidence type="ECO:0000256" key="3">
    <source>
        <dbReference type="ARBA" id="ARBA00023002"/>
    </source>
</evidence>
<keyword evidence="7" id="KW-0732">Signal</keyword>
<protein>
    <submittedName>
        <fullName evidence="11">Laccase 17</fullName>
    </submittedName>
</protein>
<dbReference type="PROSITE" id="PS00079">
    <property type="entry name" value="MULTICOPPER_OXIDASE1"/>
    <property type="match status" value="1"/>
</dbReference>
<keyword evidence="12" id="KW-1185">Reference proteome</keyword>
<dbReference type="PROSITE" id="PS00080">
    <property type="entry name" value="MULTICOPPER_OXIDASE2"/>
    <property type="match status" value="1"/>
</dbReference>
<evidence type="ECO:0000313" key="12">
    <source>
        <dbReference type="Proteomes" id="UP000307440"/>
    </source>
</evidence>